<dbReference type="AlphaFoldDB" id="A0A916X3M3"/>
<dbReference type="EMBL" id="BMFA01000020">
    <property type="protein sequence ID" value="GGB63329.1"/>
    <property type="molecule type" value="Genomic_DNA"/>
</dbReference>
<evidence type="ECO:0000313" key="2">
    <source>
        <dbReference type="Proteomes" id="UP000605148"/>
    </source>
</evidence>
<sequence>MPAEFGVEGYFFRYESHFVYWRRLPNGDIGISTILHERMHQMDRFKKEFL</sequence>
<proteinExistence type="predicted"/>
<evidence type="ECO:0000313" key="1">
    <source>
        <dbReference type="EMBL" id="GGB63329.1"/>
    </source>
</evidence>
<organism evidence="1 2">
    <name type="scientific">Roseibium aquae</name>
    <dbReference type="NCBI Taxonomy" id="1323746"/>
    <lineage>
        <taxon>Bacteria</taxon>
        <taxon>Pseudomonadati</taxon>
        <taxon>Pseudomonadota</taxon>
        <taxon>Alphaproteobacteria</taxon>
        <taxon>Hyphomicrobiales</taxon>
        <taxon>Stappiaceae</taxon>
        <taxon>Roseibium</taxon>
    </lineage>
</organism>
<accession>A0A916X3M3</accession>
<name>A0A916X3M3_9HYPH</name>
<comment type="caution">
    <text evidence="1">The sequence shown here is derived from an EMBL/GenBank/DDBJ whole genome shotgun (WGS) entry which is preliminary data.</text>
</comment>
<protein>
    <recommendedName>
        <fullName evidence="3">Type II toxin-antitoxin system RelE/ParE family toxin</fullName>
    </recommendedName>
</protein>
<reference evidence="1" key="2">
    <citation type="submission" date="2020-09" db="EMBL/GenBank/DDBJ databases">
        <authorList>
            <person name="Sun Q."/>
            <person name="Zhou Y."/>
        </authorList>
    </citation>
    <scope>NUCLEOTIDE SEQUENCE</scope>
    <source>
        <strain evidence="1">CGMCC 1.12426</strain>
    </source>
</reference>
<dbReference type="Proteomes" id="UP000605148">
    <property type="component" value="Unassembled WGS sequence"/>
</dbReference>
<gene>
    <name evidence="1" type="ORF">GCM10011316_38970</name>
</gene>
<evidence type="ECO:0008006" key="3">
    <source>
        <dbReference type="Google" id="ProtNLM"/>
    </source>
</evidence>
<reference evidence="1" key="1">
    <citation type="journal article" date="2014" name="Int. J. Syst. Evol. Microbiol.">
        <title>Complete genome sequence of Corynebacterium casei LMG S-19264T (=DSM 44701T), isolated from a smear-ripened cheese.</title>
        <authorList>
            <consortium name="US DOE Joint Genome Institute (JGI-PGF)"/>
            <person name="Walter F."/>
            <person name="Albersmeier A."/>
            <person name="Kalinowski J."/>
            <person name="Ruckert C."/>
        </authorList>
    </citation>
    <scope>NUCLEOTIDE SEQUENCE</scope>
    <source>
        <strain evidence="1">CGMCC 1.12426</strain>
    </source>
</reference>
<keyword evidence="2" id="KW-1185">Reference proteome</keyword>